<protein>
    <submittedName>
        <fullName evidence="1">Uncharacterized protein</fullName>
    </submittedName>
</protein>
<proteinExistence type="predicted"/>
<sequence length="83" mass="9352">MPPDVLKIQVTQHFVSGSQLFPNATIKIHAVRNGIGGKGPKQGQRTRIKNTYTQRSQRSQRLPLVFAVVNISNQKDCSLRHCR</sequence>
<dbReference type="Proteomes" id="UP000663419">
    <property type="component" value="Chromosome 4"/>
</dbReference>
<dbReference type="VEuPathDB" id="FungiDB:I7I53_02760"/>
<organism evidence="1 2">
    <name type="scientific">Ajellomyces capsulatus (strain H88)</name>
    <name type="common">Darling's disease fungus</name>
    <name type="synonym">Histoplasma capsulatum</name>
    <dbReference type="NCBI Taxonomy" id="544711"/>
    <lineage>
        <taxon>Eukaryota</taxon>
        <taxon>Fungi</taxon>
        <taxon>Dikarya</taxon>
        <taxon>Ascomycota</taxon>
        <taxon>Pezizomycotina</taxon>
        <taxon>Eurotiomycetes</taxon>
        <taxon>Eurotiomycetidae</taxon>
        <taxon>Onygenales</taxon>
        <taxon>Ajellomycetaceae</taxon>
        <taxon>Histoplasma</taxon>
    </lineage>
</organism>
<evidence type="ECO:0000313" key="2">
    <source>
        <dbReference type="Proteomes" id="UP000663419"/>
    </source>
</evidence>
<name>A0A8A1LM13_AJEC8</name>
<dbReference type="EMBL" id="CP069105">
    <property type="protein sequence ID" value="QSS55009.1"/>
    <property type="molecule type" value="Genomic_DNA"/>
</dbReference>
<accession>A0A8A1LM13</accession>
<gene>
    <name evidence="1" type="ORF">I7I53_02760</name>
</gene>
<evidence type="ECO:0000313" key="1">
    <source>
        <dbReference type="EMBL" id="QSS55009.1"/>
    </source>
</evidence>
<dbReference type="AlphaFoldDB" id="A0A8A1LM13"/>
<reference evidence="1" key="1">
    <citation type="submission" date="2021-01" db="EMBL/GenBank/DDBJ databases">
        <title>Chromosome-level genome assembly of a human fungal pathogen reveals clustering of transcriptionally co-regulated genes.</title>
        <authorList>
            <person name="Voorhies M."/>
            <person name="Cohen S."/>
            <person name="Shea T.P."/>
            <person name="Petrus S."/>
            <person name="Munoz J.F."/>
            <person name="Poplawski S."/>
            <person name="Goldman W.E."/>
            <person name="Michael T."/>
            <person name="Cuomo C.A."/>
            <person name="Sil A."/>
            <person name="Beyhan S."/>
        </authorList>
    </citation>
    <scope>NUCLEOTIDE SEQUENCE</scope>
    <source>
        <strain evidence="1">H88</strain>
    </source>
</reference>